<dbReference type="RefSeq" id="WP_253758407.1">
    <property type="nucleotide sequence ID" value="NZ_JAMZDZ010000001.1"/>
</dbReference>
<evidence type="ECO:0000256" key="1">
    <source>
        <dbReference type="SAM" id="MobiDB-lite"/>
    </source>
</evidence>
<sequence length="148" mass="15461">MSTTDQKHSNAVYAAAGIGDLAVEQLKKIPALAEQLRSKAGQLREQGPTLRAQATEKAAELTGKVDVERIRTVLMTNAQKAAEKATALYGDLVARGERVVDTEPGAADVVDSEIVDPAPQATADPEAPDAPKPAAKPTARKPKATPEG</sequence>
<proteinExistence type="predicted"/>
<keyword evidence="3" id="KW-1185">Reference proteome</keyword>
<organism evidence="2 3">
    <name type="scientific">Hamadaea flava</name>
    <dbReference type="NCBI Taxonomy" id="1742688"/>
    <lineage>
        <taxon>Bacteria</taxon>
        <taxon>Bacillati</taxon>
        <taxon>Actinomycetota</taxon>
        <taxon>Actinomycetes</taxon>
        <taxon>Micromonosporales</taxon>
        <taxon>Micromonosporaceae</taxon>
        <taxon>Hamadaea</taxon>
    </lineage>
</organism>
<comment type="caution">
    <text evidence="2">The sequence shown here is derived from an EMBL/GenBank/DDBJ whole genome shotgun (WGS) entry which is preliminary data.</text>
</comment>
<evidence type="ECO:0008006" key="4">
    <source>
        <dbReference type="Google" id="ProtNLM"/>
    </source>
</evidence>
<feature type="region of interest" description="Disordered" evidence="1">
    <location>
        <begin position="103"/>
        <end position="148"/>
    </location>
</feature>
<evidence type="ECO:0000313" key="2">
    <source>
        <dbReference type="EMBL" id="MFC4130166.1"/>
    </source>
</evidence>
<dbReference type="EMBL" id="JBHSAY010000005">
    <property type="protein sequence ID" value="MFC4130166.1"/>
    <property type="molecule type" value="Genomic_DNA"/>
</dbReference>
<evidence type="ECO:0000313" key="3">
    <source>
        <dbReference type="Proteomes" id="UP001595816"/>
    </source>
</evidence>
<feature type="compositionally biased region" description="Basic residues" evidence="1">
    <location>
        <begin position="138"/>
        <end position="148"/>
    </location>
</feature>
<accession>A0ABV8LGV1</accession>
<feature type="compositionally biased region" description="Low complexity" evidence="1">
    <location>
        <begin position="116"/>
        <end position="125"/>
    </location>
</feature>
<gene>
    <name evidence="2" type="ORF">ACFOZ4_06055</name>
</gene>
<reference evidence="3" key="1">
    <citation type="journal article" date="2019" name="Int. J. Syst. Evol. Microbiol.">
        <title>The Global Catalogue of Microorganisms (GCM) 10K type strain sequencing project: providing services to taxonomists for standard genome sequencing and annotation.</title>
        <authorList>
            <consortium name="The Broad Institute Genomics Platform"/>
            <consortium name="The Broad Institute Genome Sequencing Center for Infectious Disease"/>
            <person name="Wu L."/>
            <person name="Ma J."/>
        </authorList>
    </citation>
    <scope>NUCLEOTIDE SEQUENCE [LARGE SCALE GENOMIC DNA]</scope>
    <source>
        <strain evidence="3">CGMCC 4.7289</strain>
    </source>
</reference>
<name>A0ABV8LGV1_9ACTN</name>
<dbReference type="Proteomes" id="UP001595816">
    <property type="component" value="Unassembled WGS sequence"/>
</dbReference>
<protein>
    <recommendedName>
        <fullName evidence="4">Heparin binding hemagglutinin HbhA</fullName>
    </recommendedName>
</protein>